<feature type="region of interest" description="Disordered" evidence="1">
    <location>
        <begin position="96"/>
        <end position="124"/>
    </location>
</feature>
<dbReference type="OrthoDB" id="2438256at2759"/>
<evidence type="ECO:0000313" key="2">
    <source>
        <dbReference type="EMBL" id="CAG8454138.1"/>
    </source>
</evidence>
<feature type="region of interest" description="Disordered" evidence="1">
    <location>
        <begin position="1"/>
        <end position="23"/>
    </location>
</feature>
<feature type="compositionally biased region" description="Basic and acidic residues" evidence="1">
    <location>
        <begin position="231"/>
        <end position="243"/>
    </location>
</feature>
<feature type="region of interest" description="Disordered" evidence="1">
    <location>
        <begin position="160"/>
        <end position="254"/>
    </location>
</feature>
<accession>A0A9N8YYB4</accession>
<organism evidence="2 3">
    <name type="scientific">Paraglomus occultum</name>
    <dbReference type="NCBI Taxonomy" id="144539"/>
    <lineage>
        <taxon>Eukaryota</taxon>
        <taxon>Fungi</taxon>
        <taxon>Fungi incertae sedis</taxon>
        <taxon>Mucoromycota</taxon>
        <taxon>Glomeromycotina</taxon>
        <taxon>Glomeromycetes</taxon>
        <taxon>Paraglomerales</taxon>
        <taxon>Paraglomeraceae</taxon>
        <taxon>Paraglomus</taxon>
    </lineage>
</organism>
<feature type="compositionally biased region" description="Polar residues" evidence="1">
    <location>
        <begin position="207"/>
        <end position="216"/>
    </location>
</feature>
<reference evidence="2" key="1">
    <citation type="submission" date="2021-06" db="EMBL/GenBank/DDBJ databases">
        <authorList>
            <person name="Kallberg Y."/>
            <person name="Tangrot J."/>
            <person name="Rosling A."/>
        </authorList>
    </citation>
    <scope>NUCLEOTIDE SEQUENCE</scope>
    <source>
        <strain evidence="2">IA702</strain>
    </source>
</reference>
<keyword evidence="3" id="KW-1185">Reference proteome</keyword>
<dbReference type="Proteomes" id="UP000789572">
    <property type="component" value="Unassembled WGS sequence"/>
</dbReference>
<protein>
    <submittedName>
        <fullName evidence="2">9408_t:CDS:1</fullName>
    </submittedName>
</protein>
<proteinExistence type="predicted"/>
<dbReference type="AlphaFoldDB" id="A0A9N8YYB4"/>
<feature type="compositionally biased region" description="Acidic residues" evidence="1">
    <location>
        <begin position="108"/>
        <end position="124"/>
    </location>
</feature>
<evidence type="ECO:0000313" key="3">
    <source>
        <dbReference type="Proteomes" id="UP000789572"/>
    </source>
</evidence>
<dbReference type="EMBL" id="CAJVPJ010000009">
    <property type="protein sequence ID" value="CAG8454138.1"/>
    <property type="molecule type" value="Genomic_DNA"/>
</dbReference>
<name>A0A9N8YYB4_9GLOM</name>
<feature type="compositionally biased region" description="Basic and acidic residues" evidence="1">
    <location>
        <begin position="1"/>
        <end position="11"/>
    </location>
</feature>
<evidence type="ECO:0000256" key="1">
    <source>
        <dbReference type="SAM" id="MobiDB-lite"/>
    </source>
</evidence>
<sequence length="254" mass="28248">MSTSPDFREPQEQQNSPKLTKEETETVIKARRQLNTHSIVGLAIGSAVGYYYGGAFIGNNLGAISGLLASLRTLRTLPDPNRVLAMIKEAQLRLVSKDGRKSQTQQQEDTEELMTGSEEYEVDEATGELIRKTYDGVELGKNNSRDSKPMSTWERIREQARLKQQERQNQLSKPQSEPSSEDSYQHGGGVLLSRENNDGFGSGMDDSYSNSDSNTGDADGAKVSRVFNPPRTREELEDIERKGGIRTNQYGDPI</sequence>
<feature type="compositionally biased region" description="Polar residues" evidence="1">
    <location>
        <begin position="167"/>
        <end position="182"/>
    </location>
</feature>
<comment type="caution">
    <text evidence="2">The sequence shown here is derived from an EMBL/GenBank/DDBJ whole genome shotgun (WGS) entry which is preliminary data.</text>
</comment>
<gene>
    <name evidence="2" type="ORF">POCULU_LOCUS193</name>
</gene>